<dbReference type="Gene3D" id="1.10.10.10">
    <property type="entry name" value="Winged helix-like DNA-binding domain superfamily/Winged helix DNA-binding domain"/>
    <property type="match status" value="1"/>
</dbReference>
<sequence>MDVLWDLAPEADVTVREVHQEISASRDVAYTTVMTVMDRLSRKGMVEQHKEGRAYRYRARSSRAEMTADLMRGTLADLGSGEREPALVAFVEDASAEEIAALRKALAALD</sequence>
<reference evidence="6 7" key="1">
    <citation type="submission" date="2020-10" db="EMBL/GenBank/DDBJ databases">
        <title>Nocardioides sp. isolated from sludge.</title>
        <authorList>
            <person name="Zhang X."/>
        </authorList>
    </citation>
    <scope>NUCLEOTIDE SEQUENCE [LARGE SCALE GENOMIC DNA]</scope>
    <source>
        <strain evidence="6 7">Y6</strain>
    </source>
</reference>
<evidence type="ECO:0000256" key="2">
    <source>
        <dbReference type="ARBA" id="ARBA00023015"/>
    </source>
</evidence>
<keyword evidence="3" id="KW-0238">DNA-binding</keyword>
<organism evidence="6 7">
    <name type="scientific">Nocardioides malaquae</name>
    <dbReference type="NCBI Taxonomy" id="2773426"/>
    <lineage>
        <taxon>Bacteria</taxon>
        <taxon>Bacillati</taxon>
        <taxon>Actinomycetota</taxon>
        <taxon>Actinomycetes</taxon>
        <taxon>Propionibacteriales</taxon>
        <taxon>Nocardioidaceae</taxon>
        <taxon>Nocardioides</taxon>
    </lineage>
</organism>
<dbReference type="SUPFAM" id="SSF46785">
    <property type="entry name" value="Winged helix' DNA-binding domain"/>
    <property type="match status" value="1"/>
</dbReference>
<feature type="domain" description="SWIRM" evidence="5">
    <location>
        <begin position="1"/>
        <end position="57"/>
    </location>
</feature>
<dbReference type="Proteomes" id="UP000756387">
    <property type="component" value="Unassembled WGS sequence"/>
</dbReference>
<dbReference type="InterPro" id="IPR036390">
    <property type="entry name" value="WH_DNA-bd_sf"/>
</dbReference>
<gene>
    <name evidence="6" type="ORF">IEQ44_13435</name>
</gene>
<dbReference type="InterPro" id="IPR036388">
    <property type="entry name" value="WH-like_DNA-bd_sf"/>
</dbReference>
<dbReference type="InterPro" id="IPR007526">
    <property type="entry name" value="SWIRM"/>
</dbReference>
<evidence type="ECO:0000313" key="6">
    <source>
        <dbReference type="EMBL" id="MBE7325649.1"/>
    </source>
</evidence>
<keyword evidence="2" id="KW-0805">Transcription regulation</keyword>
<dbReference type="Gene3D" id="6.10.140.850">
    <property type="match status" value="1"/>
</dbReference>
<comment type="caution">
    <text evidence="6">The sequence shown here is derived from an EMBL/GenBank/DDBJ whole genome shotgun (WGS) entry which is preliminary data.</text>
</comment>
<dbReference type="EMBL" id="JADCSA010000014">
    <property type="protein sequence ID" value="MBE7325649.1"/>
    <property type="molecule type" value="Genomic_DNA"/>
</dbReference>
<evidence type="ECO:0000313" key="7">
    <source>
        <dbReference type="Proteomes" id="UP000756387"/>
    </source>
</evidence>
<dbReference type="Pfam" id="PF03965">
    <property type="entry name" value="Penicillinase_R"/>
    <property type="match status" value="1"/>
</dbReference>
<evidence type="ECO:0000256" key="3">
    <source>
        <dbReference type="ARBA" id="ARBA00023125"/>
    </source>
</evidence>
<protein>
    <submittedName>
        <fullName evidence="6">BlaI/MecI/CopY family transcriptional regulator</fullName>
    </submittedName>
</protein>
<dbReference type="PROSITE" id="PS50934">
    <property type="entry name" value="SWIRM"/>
    <property type="match status" value="1"/>
</dbReference>
<keyword evidence="4" id="KW-0804">Transcription</keyword>
<evidence type="ECO:0000256" key="1">
    <source>
        <dbReference type="ARBA" id="ARBA00011046"/>
    </source>
</evidence>
<keyword evidence="7" id="KW-1185">Reference proteome</keyword>
<evidence type="ECO:0000259" key="5">
    <source>
        <dbReference type="PROSITE" id="PS50934"/>
    </source>
</evidence>
<accession>A0ABR9RVR1</accession>
<dbReference type="InterPro" id="IPR005650">
    <property type="entry name" value="BlaI_family"/>
</dbReference>
<evidence type="ECO:0000256" key="4">
    <source>
        <dbReference type="ARBA" id="ARBA00023163"/>
    </source>
</evidence>
<name>A0ABR9RVR1_9ACTN</name>
<dbReference type="PIRSF" id="PIRSF019455">
    <property type="entry name" value="CopR_AtkY"/>
    <property type="match status" value="1"/>
</dbReference>
<comment type="similarity">
    <text evidence="1">Belongs to the BlaI transcriptional regulatory family.</text>
</comment>
<proteinExistence type="inferred from homology"/>